<feature type="region of interest" description="Disordered" evidence="4">
    <location>
        <begin position="118"/>
        <end position="170"/>
    </location>
</feature>
<dbReference type="RefSeq" id="WP_381171428.1">
    <property type="nucleotide sequence ID" value="NZ_JBHSFK010000036.1"/>
</dbReference>
<name>A0ABV9B3Y8_9ACTN</name>
<dbReference type="Gene3D" id="1.10.10.60">
    <property type="entry name" value="Homeodomain-like"/>
    <property type="match status" value="1"/>
</dbReference>
<dbReference type="Proteomes" id="UP001595839">
    <property type="component" value="Unassembled WGS sequence"/>
</dbReference>
<evidence type="ECO:0000256" key="3">
    <source>
        <dbReference type="ARBA" id="ARBA00023163"/>
    </source>
</evidence>
<dbReference type="Pfam" id="PF12833">
    <property type="entry name" value="HTH_18"/>
    <property type="match status" value="1"/>
</dbReference>
<keyword evidence="3" id="KW-0804">Transcription</keyword>
<evidence type="ECO:0000256" key="4">
    <source>
        <dbReference type="SAM" id="MobiDB-lite"/>
    </source>
</evidence>
<dbReference type="InterPro" id="IPR050204">
    <property type="entry name" value="AraC_XylS_family_regulators"/>
</dbReference>
<evidence type="ECO:0000313" key="7">
    <source>
        <dbReference type="Proteomes" id="UP001595839"/>
    </source>
</evidence>
<feature type="domain" description="HTH araC/xylS-type" evidence="5">
    <location>
        <begin position="55"/>
        <end position="116"/>
    </location>
</feature>
<sequence>MAEASRNLVDARDLPGGWSRVTERLAEAQAGPPGSPCWTAPCWSGPRDGPAWAPEAVHAWRRLSVSGGRPAVPDLAAEVGWSPRRLGNAFRHHLGLTPMAVARVVRLQRVLRLLLDGVPQAPWGCPPRPRPPRGPSAVSATRVPPTTTARPTRGAAGTRPPNPSAGQTTR</sequence>
<keyword evidence="1" id="KW-0805">Transcription regulation</keyword>
<proteinExistence type="predicted"/>
<feature type="compositionally biased region" description="Pro residues" evidence="4">
    <location>
        <begin position="124"/>
        <end position="134"/>
    </location>
</feature>
<organism evidence="6 7">
    <name type="scientific">Streptomyces vulcanius</name>
    <dbReference type="NCBI Taxonomy" id="1441876"/>
    <lineage>
        <taxon>Bacteria</taxon>
        <taxon>Bacillati</taxon>
        <taxon>Actinomycetota</taxon>
        <taxon>Actinomycetes</taxon>
        <taxon>Kitasatosporales</taxon>
        <taxon>Streptomycetaceae</taxon>
        <taxon>Streptomyces</taxon>
    </lineage>
</organism>
<dbReference type="PANTHER" id="PTHR46796">
    <property type="entry name" value="HTH-TYPE TRANSCRIPTIONAL ACTIVATOR RHAS-RELATED"/>
    <property type="match status" value="1"/>
</dbReference>
<reference evidence="7" key="1">
    <citation type="journal article" date="2019" name="Int. J. Syst. Evol. Microbiol.">
        <title>The Global Catalogue of Microorganisms (GCM) 10K type strain sequencing project: providing services to taxonomists for standard genome sequencing and annotation.</title>
        <authorList>
            <consortium name="The Broad Institute Genomics Platform"/>
            <consortium name="The Broad Institute Genome Sequencing Center for Infectious Disease"/>
            <person name="Wu L."/>
            <person name="Ma J."/>
        </authorList>
    </citation>
    <scope>NUCLEOTIDE SEQUENCE [LARGE SCALE GENOMIC DNA]</scope>
    <source>
        <strain evidence="7">CGMCC 4.7177</strain>
    </source>
</reference>
<keyword evidence="2" id="KW-0238">DNA-binding</keyword>
<dbReference type="InterPro" id="IPR018060">
    <property type="entry name" value="HTH_AraC"/>
</dbReference>
<comment type="caution">
    <text evidence="6">The sequence shown here is derived from an EMBL/GenBank/DDBJ whole genome shotgun (WGS) entry which is preliminary data.</text>
</comment>
<feature type="compositionally biased region" description="Low complexity" evidence="4">
    <location>
        <begin position="140"/>
        <end position="159"/>
    </location>
</feature>
<evidence type="ECO:0000256" key="1">
    <source>
        <dbReference type="ARBA" id="ARBA00023015"/>
    </source>
</evidence>
<dbReference type="PROSITE" id="PS01124">
    <property type="entry name" value="HTH_ARAC_FAMILY_2"/>
    <property type="match status" value="1"/>
</dbReference>
<evidence type="ECO:0000256" key="2">
    <source>
        <dbReference type="ARBA" id="ARBA00023125"/>
    </source>
</evidence>
<evidence type="ECO:0000313" key="6">
    <source>
        <dbReference type="EMBL" id="MFC4505713.1"/>
    </source>
</evidence>
<gene>
    <name evidence="6" type="ORF">ACFPIH_40755</name>
</gene>
<dbReference type="PANTHER" id="PTHR46796:SF15">
    <property type="entry name" value="BLL1074 PROTEIN"/>
    <property type="match status" value="1"/>
</dbReference>
<evidence type="ECO:0000259" key="5">
    <source>
        <dbReference type="PROSITE" id="PS01124"/>
    </source>
</evidence>
<dbReference type="EMBL" id="JBHSFK010000036">
    <property type="protein sequence ID" value="MFC4505713.1"/>
    <property type="molecule type" value="Genomic_DNA"/>
</dbReference>
<keyword evidence="7" id="KW-1185">Reference proteome</keyword>
<accession>A0ABV9B3Y8</accession>
<protein>
    <submittedName>
        <fullName evidence="6">Helix-turn-helix domain-containing protein</fullName>
    </submittedName>
</protein>